<dbReference type="Gene3D" id="1.10.10.60">
    <property type="entry name" value="Homeodomain-like"/>
    <property type="match status" value="2"/>
</dbReference>
<keyword evidence="1" id="KW-0805">Transcription regulation</keyword>
<evidence type="ECO:0000256" key="3">
    <source>
        <dbReference type="ARBA" id="ARBA00023163"/>
    </source>
</evidence>
<keyword evidence="9" id="KW-1185">Reference proteome</keyword>
<feature type="domain" description="SANT" evidence="6">
    <location>
        <begin position="63"/>
        <end position="114"/>
    </location>
</feature>
<dbReference type="InterPro" id="IPR051575">
    <property type="entry name" value="Myb-like_DNA-bd"/>
</dbReference>
<evidence type="ECO:0008006" key="10">
    <source>
        <dbReference type="Google" id="ProtNLM"/>
    </source>
</evidence>
<dbReference type="CDD" id="cd00167">
    <property type="entry name" value="SANT"/>
    <property type="match status" value="2"/>
</dbReference>
<evidence type="ECO:0000256" key="4">
    <source>
        <dbReference type="ARBA" id="ARBA00023242"/>
    </source>
</evidence>
<evidence type="ECO:0000259" key="7">
    <source>
        <dbReference type="PROSITE" id="PS51294"/>
    </source>
</evidence>
<keyword evidence="3" id="KW-0804">Transcription</keyword>
<feature type="domain" description="Myb-like" evidence="5">
    <location>
        <begin position="60"/>
        <end position="110"/>
    </location>
</feature>
<organism evidence="8 9">
    <name type="scientific">Tritrichomonas musculus</name>
    <dbReference type="NCBI Taxonomy" id="1915356"/>
    <lineage>
        <taxon>Eukaryota</taxon>
        <taxon>Metamonada</taxon>
        <taxon>Parabasalia</taxon>
        <taxon>Tritrichomonadida</taxon>
        <taxon>Tritrichomonadidae</taxon>
        <taxon>Tritrichomonas</taxon>
    </lineage>
</organism>
<proteinExistence type="predicted"/>
<dbReference type="SMART" id="SM00717">
    <property type="entry name" value="SANT"/>
    <property type="match status" value="2"/>
</dbReference>
<feature type="domain" description="Myb-like" evidence="5">
    <location>
        <begin position="8"/>
        <end position="59"/>
    </location>
</feature>
<dbReference type="SUPFAM" id="SSF46689">
    <property type="entry name" value="Homeodomain-like"/>
    <property type="match status" value="1"/>
</dbReference>
<comment type="caution">
    <text evidence="8">The sequence shown here is derived from an EMBL/GenBank/DDBJ whole genome shotgun (WGS) entry which is preliminary data.</text>
</comment>
<feature type="domain" description="HTH myb-type" evidence="7">
    <location>
        <begin position="65"/>
        <end position="114"/>
    </location>
</feature>
<evidence type="ECO:0000259" key="6">
    <source>
        <dbReference type="PROSITE" id="PS51293"/>
    </source>
</evidence>
<dbReference type="InterPro" id="IPR001005">
    <property type="entry name" value="SANT/Myb"/>
</dbReference>
<dbReference type="PROSITE" id="PS51294">
    <property type="entry name" value="HTH_MYB"/>
    <property type="match status" value="2"/>
</dbReference>
<keyword evidence="2" id="KW-0238">DNA-binding</keyword>
<dbReference type="PANTHER" id="PTHR46621:SF1">
    <property type="entry name" value="SNRNA-ACTIVATING PROTEIN COMPLEX SUBUNIT 4"/>
    <property type="match status" value="1"/>
</dbReference>
<dbReference type="InterPro" id="IPR017930">
    <property type="entry name" value="Myb_dom"/>
</dbReference>
<protein>
    <recommendedName>
        <fullName evidence="10">Myb-like DNA-binding domain containing protein</fullName>
    </recommendedName>
</protein>
<reference evidence="8 9" key="1">
    <citation type="submission" date="2024-04" db="EMBL/GenBank/DDBJ databases">
        <title>Tritrichomonas musculus Genome.</title>
        <authorList>
            <person name="Alves-Ferreira E."/>
            <person name="Grigg M."/>
            <person name="Lorenzi H."/>
            <person name="Galac M."/>
        </authorList>
    </citation>
    <scope>NUCLEOTIDE SEQUENCE [LARGE SCALE GENOMIC DNA]</scope>
    <source>
        <strain evidence="8 9">EAF2021</strain>
    </source>
</reference>
<dbReference type="PROSITE" id="PS51293">
    <property type="entry name" value="SANT"/>
    <property type="match status" value="1"/>
</dbReference>
<dbReference type="Pfam" id="PF00249">
    <property type="entry name" value="Myb_DNA-binding"/>
    <property type="match status" value="2"/>
</dbReference>
<evidence type="ECO:0000313" key="9">
    <source>
        <dbReference type="Proteomes" id="UP001470230"/>
    </source>
</evidence>
<evidence type="ECO:0000313" key="8">
    <source>
        <dbReference type="EMBL" id="KAK8847892.1"/>
    </source>
</evidence>
<evidence type="ECO:0000259" key="5">
    <source>
        <dbReference type="PROSITE" id="PS50090"/>
    </source>
</evidence>
<evidence type="ECO:0000256" key="2">
    <source>
        <dbReference type="ARBA" id="ARBA00023125"/>
    </source>
</evidence>
<dbReference type="PROSITE" id="PS50090">
    <property type="entry name" value="MYB_LIKE"/>
    <property type="match status" value="2"/>
</dbReference>
<dbReference type="Proteomes" id="UP001470230">
    <property type="component" value="Unassembled WGS sequence"/>
</dbReference>
<evidence type="ECO:0000256" key="1">
    <source>
        <dbReference type="ARBA" id="ARBA00023015"/>
    </source>
</evidence>
<feature type="domain" description="HTH myb-type" evidence="7">
    <location>
        <begin position="8"/>
        <end position="63"/>
    </location>
</feature>
<accession>A0ABR2HK54</accession>
<dbReference type="InterPro" id="IPR017884">
    <property type="entry name" value="SANT_dom"/>
</dbReference>
<gene>
    <name evidence="8" type="ORF">M9Y10_018931</name>
</gene>
<sequence>MEHPQNALPARLRIPFSKKEDALLLNLVKMFGESNWQKIASMMNNRSVRQCRERWQNSLSPKILKKDWTVDEDKLLLEKYNKFGAHWKLIESFFVGRTSYSLRNRFHSLKKKLSEKFNDNEQNAQSDNIQPEIEPFIDDTLYTEFTSELLLNGIFNDQDNDNIEFDLFN</sequence>
<dbReference type="EMBL" id="JAPFFF010000027">
    <property type="protein sequence ID" value="KAK8847892.1"/>
    <property type="molecule type" value="Genomic_DNA"/>
</dbReference>
<keyword evidence="4" id="KW-0539">Nucleus</keyword>
<dbReference type="PANTHER" id="PTHR46621">
    <property type="entry name" value="SNRNA-ACTIVATING PROTEIN COMPLEX SUBUNIT 4"/>
    <property type="match status" value="1"/>
</dbReference>
<dbReference type="InterPro" id="IPR009057">
    <property type="entry name" value="Homeodomain-like_sf"/>
</dbReference>
<name>A0ABR2HK54_9EUKA</name>